<keyword evidence="13" id="KW-0832">Ubl conjugation</keyword>
<dbReference type="GO" id="GO:0005657">
    <property type="term" value="C:replication fork"/>
    <property type="evidence" value="ECO:0007669"/>
    <property type="project" value="TreeGrafter"/>
</dbReference>
<dbReference type="InterPro" id="IPR036775">
    <property type="entry name" value="DNA_pol_Y-fam_lit_finger_sf"/>
</dbReference>
<dbReference type="PANTHER" id="PTHR45873">
    <property type="entry name" value="DNA POLYMERASE ETA"/>
    <property type="match status" value="1"/>
</dbReference>
<dbReference type="Proteomes" id="UP001152799">
    <property type="component" value="Chromosome 4"/>
</dbReference>
<evidence type="ECO:0000256" key="8">
    <source>
        <dbReference type="ARBA" id="ARBA00022723"/>
    </source>
</evidence>
<dbReference type="OrthoDB" id="5723at2759"/>
<dbReference type="Pfam" id="PF00817">
    <property type="entry name" value="IMS"/>
    <property type="match status" value="1"/>
</dbReference>
<keyword evidence="8" id="KW-0479">Metal-binding</keyword>
<keyword evidence="12" id="KW-0460">Magnesium</keyword>
<dbReference type="EC" id="2.7.7.7" evidence="5"/>
<gene>
    <name evidence="21" type="ORF">CEUTPL_LOCUS8249</name>
</gene>
<keyword evidence="6" id="KW-0808">Transferase</keyword>
<evidence type="ECO:0000256" key="12">
    <source>
        <dbReference type="ARBA" id="ARBA00022842"/>
    </source>
</evidence>
<comment type="catalytic activity">
    <reaction evidence="17">
        <text>DNA(n) + a 2'-deoxyribonucleoside 5'-triphosphate = DNA(n+1) + diphosphate</text>
        <dbReference type="Rhea" id="RHEA:22508"/>
        <dbReference type="Rhea" id="RHEA-COMP:17339"/>
        <dbReference type="Rhea" id="RHEA-COMP:17340"/>
        <dbReference type="ChEBI" id="CHEBI:33019"/>
        <dbReference type="ChEBI" id="CHEBI:61560"/>
        <dbReference type="ChEBI" id="CHEBI:173112"/>
        <dbReference type="EC" id="2.7.7.7"/>
    </reaction>
</comment>
<dbReference type="SUPFAM" id="SSF56672">
    <property type="entry name" value="DNA/RNA polymerases"/>
    <property type="match status" value="1"/>
</dbReference>
<dbReference type="InterPro" id="IPR043128">
    <property type="entry name" value="Rev_trsase/Diguanyl_cyclase"/>
</dbReference>
<dbReference type="GO" id="GO:0003887">
    <property type="term" value="F:DNA-directed DNA polymerase activity"/>
    <property type="evidence" value="ECO:0007669"/>
    <property type="project" value="UniProtKB-EC"/>
</dbReference>
<evidence type="ECO:0000313" key="22">
    <source>
        <dbReference type="Proteomes" id="UP001152799"/>
    </source>
</evidence>
<feature type="compositionally biased region" description="Low complexity" evidence="18">
    <location>
        <begin position="655"/>
        <end position="664"/>
    </location>
</feature>
<dbReference type="EMBL" id="OU892280">
    <property type="protein sequence ID" value="CAG9767690.1"/>
    <property type="molecule type" value="Genomic_DNA"/>
</dbReference>
<evidence type="ECO:0000256" key="17">
    <source>
        <dbReference type="ARBA" id="ARBA00049244"/>
    </source>
</evidence>
<dbReference type="Gene3D" id="3.30.70.270">
    <property type="match status" value="1"/>
</dbReference>
<evidence type="ECO:0000256" key="3">
    <source>
        <dbReference type="ARBA" id="ARBA00004123"/>
    </source>
</evidence>
<keyword evidence="9" id="KW-0227">DNA damage</keyword>
<evidence type="ECO:0000256" key="18">
    <source>
        <dbReference type="SAM" id="MobiDB-lite"/>
    </source>
</evidence>
<dbReference type="GO" id="GO:0003684">
    <property type="term" value="F:damaged DNA binding"/>
    <property type="evidence" value="ECO:0007669"/>
    <property type="project" value="InterPro"/>
</dbReference>
<dbReference type="InterPro" id="IPR001126">
    <property type="entry name" value="UmuC"/>
</dbReference>
<evidence type="ECO:0000256" key="6">
    <source>
        <dbReference type="ARBA" id="ARBA00022679"/>
    </source>
</evidence>
<evidence type="ECO:0000256" key="5">
    <source>
        <dbReference type="ARBA" id="ARBA00012417"/>
    </source>
</evidence>
<dbReference type="GO" id="GO:0009411">
    <property type="term" value="P:response to UV"/>
    <property type="evidence" value="ECO:0007669"/>
    <property type="project" value="UniProtKB-ARBA"/>
</dbReference>
<dbReference type="GO" id="GO:0008270">
    <property type="term" value="F:zinc ion binding"/>
    <property type="evidence" value="ECO:0007669"/>
    <property type="project" value="UniProtKB-KW"/>
</dbReference>
<dbReference type="FunFam" id="3.30.1490.100:FF:000007">
    <property type="entry name" value="DNA polymerase eta"/>
    <property type="match status" value="1"/>
</dbReference>
<keyword evidence="14" id="KW-0234">DNA repair</keyword>
<evidence type="ECO:0000256" key="13">
    <source>
        <dbReference type="ARBA" id="ARBA00022843"/>
    </source>
</evidence>
<keyword evidence="11" id="KW-0862">Zinc</keyword>
<evidence type="ECO:0000313" key="21">
    <source>
        <dbReference type="EMBL" id="CAG9767690.1"/>
    </source>
</evidence>
<evidence type="ECO:0000256" key="9">
    <source>
        <dbReference type="ARBA" id="ARBA00022763"/>
    </source>
</evidence>
<dbReference type="InterPro" id="IPR041298">
    <property type="entry name" value="UBZ3"/>
</dbReference>
<dbReference type="PROSITE" id="PS50173">
    <property type="entry name" value="UMUC"/>
    <property type="match status" value="1"/>
</dbReference>
<proteinExistence type="inferred from homology"/>
<dbReference type="Pfam" id="PF11799">
    <property type="entry name" value="IMS_C"/>
    <property type="match status" value="1"/>
</dbReference>
<dbReference type="PANTHER" id="PTHR45873:SF1">
    <property type="entry name" value="DNA POLYMERASE ETA"/>
    <property type="match status" value="1"/>
</dbReference>
<dbReference type="Gene3D" id="3.40.1170.60">
    <property type="match status" value="1"/>
</dbReference>
<reference evidence="21" key="1">
    <citation type="submission" date="2022-01" db="EMBL/GenBank/DDBJ databases">
        <authorList>
            <person name="King R."/>
        </authorList>
    </citation>
    <scope>NUCLEOTIDE SEQUENCE</scope>
</reference>
<evidence type="ECO:0000256" key="15">
    <source>
        <dbReference type="ARBA" id="ARBA00023242"/>
    </source>
</evidence>
<dbReference type="PROSITE" id="PS51907">
    <property type="entry name" value="ZF_UBZ3"/>
    <property type="match status" value="2"/>
</dbReference>
<feature type="domain" description="UBZ3-type" evidence="20">
    <location>
        <begin position="607"/>
        <end position="641"/>
    </location>
</feature>
<dbReference type="InterPro" id="IPR017961">
    <property type="entry name" value="DNA_pol_Y-fam_little_finger"/>
</dbReference>
<evidence type="ECO:0000259" key="20">
    <source>
        <dbReference type="PROSITE" id="PS51907"/>
    </source>
</evidence>
<dbReference type="GO" id="GO:0005634">
    <property type="term" value="C:nucleus"/>
    <property type="evidence" value="ECO:0007669"/>
    <property type="project" value="UniProtKB-SubCell"/>
</dbReference>
<keyword evidence="10" id="KW-0863">Zinc-finger</keyword>
<dbReference type="GO" id="GO:0006281">
    <property type="term" value="P:DNA repair"/>
    <property type="evidence" value="ECO:0007669"/>
    <property type="project" value="UniProtKB-KW"/>
</dbReference>
<dbReference type="GO" id="GO:0042276">
    <property type="term" value="P:error-prone translesion synthesis"/>
    <property type="evidence" value="ECO:0007669"/>
    <property type="project" value="TreeGrafter"/>
</dbReference>
<evidence type="ECO:0000256" key="16">
    <source>
        <dbReference type="ARBA" id="ARBA00044975"/>
    </source>
</evidence>
<name>A0A9N9MNF9_9CUCU</name>
<dbReference type="GO" id="GO:0035861">
    <property type="term" value="C:site of double-strand break"/>
    <property type="evidence" value="ECO:0007669"/>
    <property type="project" value="TreeGrafter"/>
</dbReference>
<dbReference type="Gene3D" id="1.10.150.20">
    <property type="entry name" value="5' to 3' exonuclease, C-terminal subdomain"/>
    <property type="match status" value="1"/>
</dbReference>
<comment type="cofactor">
    <cofactor evidence="1">
        <name>Mn(2+)</name>
        <dbReference type="ChEBI" id="CHEBI:29035"/>
    </cofactor>
</comment>
<keyword evidence="22" id="KW-1185">Reference proteome</keyword>
<evidence type="ECO:0000256" key="4">
    <source>
        <dbReference type="ARBA" id="ARBA00010945"/>
    </source>
</evidence>
<protein>
    <recommendedName>
        <fullName evidence="16">DNA polymerase eta</fullName>
        <ecNumber evidence="5">2.7.7.7</ecNumber>
    </recommendedName>
</protein>
<feature type="domain" description="UmuC" evidence="19">
    <location>
        <begin position="8"/>
        <end position="240"/>
    </location>
</feature>
<comment type="cofactor">
    <cofactor evidence="2">
        <name>Mg(2+)</name>
        <dbReference type="ChEBI" id="CHEBI:18420"/>
    </cofactor>
</comment>
<dbReference type="SUPFAM" id="SSF100879">
    <property type="entry name" value="Lesion bypass DNA polymerase (Y-family), little finger domain"/>
    <property type="match status" value="1"/>
</dbReference>
<dbReference type="FunFam" id="3.40.1170.60:FF:000003">
    <property type="entry name" value="DNA polymerase eta"/>
    <property type="match status" value="1"/>
</dbReference>
<dbReference type="InterPro" id="IPR043502">
    <property type="entry name" value="DNA/RNA_pol_sf"/>
</dbReference>
<feature type="region of interest" description="Disordered" evidence="18">
    <location>
        <begin position="648"/>
        <end position="678"/>
    </location>
</feature>
<evidence type="ECO:0000256" key="7">
    <source>
        <dbReference type="ARBA" id="ARBA00022695"/>
    </source>
</evidence>
<keyword evidence="7" id="KW-0548">Nucleotidyltransferase</keyword>
<dbReference type="PIRSF" id="PIRSF036603">
    <property type="entry name" value="DPol_eta"/>
    <property type="match status" value="1"/>
</dbReference>
<evidence type="ECO:0000256" key="10">
    <source>
        <dbReference type="ARBA" id="ARBA00022771"/>
    </source>
</evidence>
<keyword evidence="15" id="KW-0539">Nucleus</keyword>
<comment type="similarity">
    <text evidence="4">Belongs to the DNA polymerase type-Y family.</text>
</comment>
<evidence type="ECO:0000256" key="14">
    <source>
        <dbReference type="ARBA" id="ARBA00023204"/>
    </source>
</evidence>
<dbReference type="Gene3D" id="3.30.1490.100">
    <property type="entry name" value="DNA polymerase, Y-family, little finger domain"/>
    <property type="match status" value="1"/>
</dbReference>
<organism evidence="21 22">
    <name type="scientific">Ceutorhynchus assimilis</name>
    <name type="common">cabbage seed weevil</name>
    <dbReference type="NCBI Taxonomy" id="467358"/>
    <lineage>
        <taxon>Eukaryota</taxon>
        <taxon>Metazoa</taxon>
        <taxon>Ecdysozoa</taxon>
        <taxon>Arthropoda</taxon>
        <taxon>Hexapoda</taxon>
        <taxon>Insecta</taxon>
        <taxon>Pterygota</taxon>
        <taxon>Neoptera</taxon>
        <taxon>Endopterygota</taxon>
        <taxon>Coleoptera</taxon>
        <taxon>Polyphaga</taxon>
        <taxon>Cucujiformia</taxon>
        <taxon>Curculionidae</taxon>
        <taxon>Ceutorhynchinae</taxon>
        <taxon>Ceutorhynchus</taxon>
    </lineage>
</organism>
<dbReference type="AlphaFoldDB" id="A0A9N9MNF9"/>
<sequence length="761" mass="86414">MSYTNRIVLLIDMDCFYCQVEENLDPNLKGKPLAVVQYNQWRGGGIIAVNYPARERGVTRHMRGNDAKEKCPEIILAKVPQVRGKADLSKYRDAGKRVAAVLQSFTPLLERASVDEAYLDITDLVEKRIQDQNDQINVDSLPNTYIVGSSIEDFVENVTQNKAFDETNLKLALGGVICEEIRAEVFKITGYRCSAGIAHNKILAKLVCGLHKPNKQTILPQEAVPELYQNLRIKKITGLGGKFGNNVVEKLNIEFMGELSKFTQRELAKHFDEKSASFLYQIARGIDSEPVNTRLIAKSIGCSKNFPGKTALCTKEDIEHWLDEMADEIFERLEKDFEENNRKAKQMVVSFAQDEISSSKTHPLNSYEKHKIFENAFKIIQKNCMKDNGSYKVTFLGISAGNFQDHKKVNEITSFFKNMENRVKKNTSETLDKKNSSKESIYSNTTLESDIDDNNLIFYEQMHPDSISDQNFEVESSSDDSISGDIGGVLPDLQSPKVPAAQSFFSKYFSGNSNRNFNTSKALGNNNDDNNFEDDQQIMDLSNEEIENSDLNKGIKCPQCGKILKNTEYQSHLEYHFAIGVNKDKAHQGNINIEDYHDKEMVLTNEETNCGMKCPQCSKIVKDFEYQSHLDYHFAISIVKDEAHLYKNKPEPKKTTSPPTNTKTVTKKRKKEASGNHKPIGEYFKNCTKNKNQESLTDICNECNKQIPVSEQKIHFDYHAARKLHLEINVAQRKIPEKGQKSKQQRTVATQKNLMGFLKTS</sequence>
<evidence type="ECO:0000256" key="1">
    <source>
        <dbReference type="ARBA" id="ARBA00001936"/>
    </source>
</evidence>
<evidence type="ECO:0000256" key="11">
    <source>
        <dbReference type="ARBA" id="ARBA00022833"/>
    </source>
</evidence>
<evidence type="ECO:0000256" key="2">
    <source>
        <dbReference type="ARBA" id="ARBA00001946"/>
    </source>
</evidence>
<dbReference type="InterPro" id="IPR052230">
    <property type="entry name" value="DNA_polymerase_eta"/>
</dbReference>
<dbReference type="Pfam" id="PF21704">
    <property type="entry name" value="POLH-Rev1_HhH"/>
    <property type="match status" value="1"/>
</dbReference>
<dbReference type="FunFam" id="1.10.150.20:FF:000014">
    <property type="entry name" value="Polymerase (DNA directed), eta"/>
    <property type="match status" value="1"/>
</dbReference>
<feature type="domain" description="UBZ3-type" evidence="20">
    <location>
        <begin position="693"/>
        <end position="727"/>
    </location>
</feature>
<dbReference type="Pfam" id="PF18439">
    <property type="entry name" value="zf_UBZ"/>
    <property type="match status" value="2"/>
</dbReference>
<comment type="subcellular location">
    <subcellularLocation>
        <location evidence="3">Nucleus</location>
    </subcellularLocation>
</comment>
<evidence type="ECO:0000259" key="19">
    <source>
        <dbReference type="PROSITE" id="PS50173"/>
    </source>
</evidence>
<accession>A0A9N9MNF9</accession>